<evidence type="ECO:0000313" key="1">
    <source>
        <dbReference type="EMBL" id="KAJ1368663.1"/>
    </source>
</evidence>
<gene>
    <name evidence="1" type="ORF">KIN20_029900</name>
</gene>
<proteinExistence type="predicted"/>
<organism evidence="1 2">
    <name type="scientific">Parelaphostrongylus tenuis</name>
    <name type="common">Meningeal worm</name>
    <dbReference type="NCBI Taxonomy" id="148309"/>
    <lineage>
        <taxon>Eukaryota</taxon>
        <taxon>Metazoa</taxon>
        <taxon>Ecdysozoa</taxon>
        <taxon>Nematoda</taxon>
        <taxon>Chromadorea</taxon>
        <taxon>Rhabditida</taxon>
        <taxon>Rhabditina</taxon>
        <taxon>Rhabditomorpha</taxon>
        <taxon>Strongyloidea</taxon>
        <taxon>Metastrongylidae</taxon>
        <taxon>Parelaphostrongylus</taxon>
    </lineage>
</organism>
<dbReference type="AlphaFoldDB" id="A0AAD5WGF3"/>
<dbReference type="Proteomes" id="UP001196413">
    <property type="component" value="Unassembled WGS sequence"/>
</dbReference>
<name>A0AAD5WGF3_PARTN</name>
<keyword evidence="2" id="KW-1185">Reference proteome</keyword>
<sequence>MVWMKREIDFALRPVRDVQWLEATRDKRDHCTISAGLTIGAVEHPVDFSWHSFVVSLHLLVYYYTGNRRTGLTPSFCDSYVENCLSGLLSYLLLSHFT</sequence>
<evidence type="ECO:0000313" key="2">
    <source>
        <dbReference type="Proteomes" id="UP001196413"/>
    </source>
</evidence>
<accession>A0AAD5WGF3</accession>
<dbReference type="EMBL" id="JAHQIW010006266">
    <property type="protein sequence ID" value="KAJ1368663.1"/>
    <property type="molecule type" value="Genomic_DNA"/>
</dbReference>
<reference evidence="1" key="1">
    <citation type="submission" date="2021-06" db="EMBL/GenBank/DDBJ databases">
        <title>Parelaphostrongylus tenuis whole genome reference sequence.</title>
        <authorList>
            <person name="Garwood T.J."/>
            <person name="Larsen P.A."/>
            <person name="Fountain-Jones N.M."/>
            <person name="Garbe J.R."/>
            <person name="Macchietto M.G."/>
            <person name="Kania S.A."/>
            <person name="Gerhold R.W."/>
            <person name="Richards J.E."/>
            <person name="Wolf T.M."/>
        </authorList>
    </citation>
    <scope>NUCLEOTIDE SEQUENCE</scope>
    <source>
        <strain evidence="1">MNPRO001-30</strain>
        <tissue evidence="1">Meninges</tissue>
    </source>
</reference>
<comment type="caution">
    <text evidence="1">The sequence shown here is derived from an EMBL/GenBank/DDBJ whole genome shotgun (WGS) entry which is preliminary data.</text>
</comment>
<protein>
    <submittedName>
        <fullName evidence="1">Uncharacterized protein</fullName>
    </submittedName>
</protein>